<dbReference type="PANTHER" id="PTHR30069">
    <property type="entry name" value="TONB-DEPENDENT OUTER MEMBRANE RECEPTOR"/>
    <property type="match status" value="1"/>
</dbReference>
<dbReference type="SUPFAM" id="SSF49464">
    <property type="entry name" value="Carboxypeptidase regulatory domain-like"/>
    <property type="match status" value="1"/>
</dbReference>
<evidence type="ECO:0000259" key="8">
    <source>
        <dbReference type="Pfam" id="PF07715"/>
    </source>
</evidence>
<dbReference type="GO" id="GO:0015344">
    <property type="term" value="F:siderophore uptake transmembrane transporter activity"/>
    <property type="evidence" value="ECO:0007669"/>
    <property type="project" value="TreeGrafter"/>
</dbReference>
<keyword evidence="5" id="KW-0732">Signal</keyword>
<dbReference type="AlphaFoldDB" id="A0A4R9K356"/>
<comment type="subcellular location">
    <subcellularLocation>
        <location evidence="1">Cell outer membrane</location>
        <topology evidence="1">Multi-pass membrane protein</topology>
    </subcellularLocation>
</comment>
<dbReference type="InterPro" id="IPR039426">
    <property type="entry name" value="TonB-dep_rcpt-like"/>
</dbReference>
<keyword evidence="4" id="KW-0812">Transmembrane</keyword>
<dbReference type="SUPFAM" id="SSF56935">
    <property type="entry name" value="Porins"/>
    <property type="match status" value="1"/>
</dbReference>
<dbReference type="GO" id="GO:0044718">
    <property type="term" value="P:siderophore transmembrane transport"/>
    <property type="evidence" value="ECO:0007669"/>
    <property type="project" value="TreeGrafter"/>
</dbReference>
<dbReference type="PANTHER" id="PTHR30069:SF29">
    <property type="entry name" value="HEMOGLOBIN AND HEMOGLOBIN-HAPTOGLOBIN-BINDING PROTEIN 1-RELATED"/>
    <property type="match status" value="1"/>
</dbReference>
<dbReference type="Pfam" id="PF07715">
    <property type="entry name" value="Plug"/>
    <property type="match status" value="1"/>
</dbReference>
<evidence type="ECO:0000256" key="5">
    <source>
        <dbReference type="ARBA" id="ARBA00022729"/>
    </source>
</evidence>
<keyword evidence="2" id="KW-0813">Transport</keyword>
<evidence type="ECO:0000256" key="3">
    <source>
        <dbReference type="ARBA" id="ARBA00022452"/>
    </source>
</evidence>
<evidence type="ECO:0000256" key="6">
    <source>
        <dbReference type="ARBA" id="ARBA00023136"/>
    </source>
</evidence>
<dbReference type="EMBL" id="RQGF01000028">
    <property type="protein sequence ID" value="TGL60480.1"/>
    <property type="molecule type" value="Genomic_DNA"/>
</dbReference>
<gene>
    <name evidence="9" type="ORF">EHQ64_11615</name>
</gene>
<dbReference type="Proteomes" id="UP000297762">
    <property type="component" value="Unassembled WGS sequence"/>
</dbReference>
<comment type="caution">
    <text evidence="9">The sequence shown here is derived from an EMBL/GenBank/DDBJ whole genome shotgun (WGS) entry which is preliminary data.</text>
</comment>
<evidence type="ECO:0000313" key="10">
    <source>
        <dbReference type="Proteomes" id="UP000297762"/>
    </source>
</evidence>
<keyword evidence="7" id="KW-0998">Cell outer membrane</keyword>
<dbReference type="InterPro" id="IPR008969">
    <property type="entry name" value="CarboxyPept-like_regulatory"/>
</dbReference>
<dbReference type="Gene3D" id="2.40.170.20">
    <property type="entry name" value="TonB-dependent receptor, beta-barrel domain"/>
    <property type="match status" value="1"/>
</dbReference>
<dbReference type="InterPro" id="IPR012910">
    <property type="entry name" value="Plug_dom"/>
</dbReference>
<sequence>MKNLIKLNFLNIFILFLVLGSFSLEAVEFQGKVWNESQNKPEVGAGVLVFETKRIFKTDTNGLFKGEVPEEGPYTIRIILATGMIEKKVRIEAGMFLNLNSSPQERTTSKGAIQVMGEREKTSVSRTSVGYEEIKRMPGTFGEALRGIETLPGITPPLSFGGGANSFIVRGADPSWNTYLYDDLPILYPFHTDGLTSVIHNDLIKSIDLYSGAYPANYNNATGGVIDIETTSSPAKTKAALQVTLWNTTSMVSTPAFGGKGSVSIAGKVGYLDKSIALIADVPEGVNLPKYTDSQVKVVYDLDPKNRLIFYNLTAGDSLSLNIPNKENNDPTKDSFSAYAGGNLSIGQRFRTTAIRHIWTPIETLSNRLTLINYDTLADNNISVGSLVGKIYNRNAYTGLRQDLTWNPTNWFKADLGSEFRMLSSRIFGTSVVQNDPSNPAPNPFDTLNPAFSSIPVNQGTGSNYYNAYLSLTFKWKGLVFTPGARYDHLGAINNGALAPRANLSYKFGKEGYKTGIIAGAGEFTHQPLAEYYNKDTGNPDLKFEKARKYSLGLEQAIGPQWNVKVEGFGQEFRDIVVQDPYIYTPLSENTDSVTKYIQPYYTDKKLNYSNKGTGWSRGYEVILRKNHTPGVGEWFGWISYTYSKSMRNEGVYQMYDGDPALSNYKEIALVNQYYTNSKEQAAPYSRTHVLNFVFGWKISDKHQLGARWTYLTSAPIIPITGDDGGQFSNPANGQTYWNETYSNNPYSSTYGYSRRGKDYQRLDIRWDIFHRYDWGYVNWYLEIVNVYMRKNVSGEEYDNTKPYSRTNPKDSEVFGTLVVGSSTVIPFFNVGMEIRL</sequence>
<dbReference type="InterPro" id="IPR036942">
    <property type="entry name" value="Beta-barrel_TonB_sf"/>
</dbReference>
<keyword evidence="10" id="KW-1185">Reference proteome</keyword>
<reference evidence="9" key="1">
    <citation type="journal article" date="2019" name="PLoS Negl. Trop. Dis.">
        <title>Revisiting the worldwide diversity of Leptospira species in the environment.</title>
        <authorList>
            <person name="Vincent A.T."/>
            <person name="Schiettekatte O."/>
            <person name="Bourhy P."/>
            <person name="Veyrier F.J."/>
            <person name="Picardeau M."/>
        </authorList>
    </citation>
    <scope>NUCLEOTIDE SEQUENCE [LARGE SCALE GENOMIC DNA]</scope>
    <source>
        <strain evidence="9">201702455</strain>
    </source>
</reference>
<dbReference type="OrthoDB" id="607931at2"/>
<dbReference type="Gene3D" id="2.170.130.10">
    <property type="entry name" value="TonB-dependent receptor, plug domain"/>
    <property type="match status" value="1"/>
</dbReference>
<organism evidence="9 10">
    <name type="scientific">Leptospira sarikeiensis</name>
    <dbReference type="NCBI Taxonomy" id="2484943"/>
    <lineage>
        <taxon>Bacteria</taxon>
        <taxon>Pseudomonadati</taxon>
        <taxon>Spirochaetota</taxon>
        <taxon>Spirochaetia</taxon>
        <taxon>Leptospirales</taxon>
        <taxon>Leptospiraceae</taxon>
        <taxon>Leptospira</taxon>
    </lineage>
</organism>
<evidence type="ECO:0000313" key="9">
    <source>
        <dbReference type="EMBL" id="TGL60480.1"/>
    </source>
</evidence>
<keyword evidence="6" id="KW-0472">Membrane</keyword>
<name>A0A4R9K356_9LEPT</name>
<evidence type="ECO:0000256" key="2">
    <source>
        <dbReference type="ARBA" id="ARBA00022448"/>
    </source>
</evidence>
<evidence type="ECO:0000256" key="7">
    <source>
        <dbReference type="ARBA" id="ARBA00023237"/>
    </source>
</evidence>
<dbReference type="RefSeq" id="WP_135649653.1">
    <property type="nucleotide sequence ID" value="NZ_RQGF01000028.1"/>
</dbReference>
<keyword evidence="9" id="KW-0675">Receptor</keyword>
<keyword evidence="3" id="KW-1134">Transmembrane beta strand</keyword>
<dbReference type="InterPro" id="IPR037066">
    <property type="entry name" value="Plug_dom_sf"/>
</dbReference>
<feature type="domain" description="TonB-dependent receptor plug" evidence="8">
    <location>
        <begin position="120"/>
        <end position="225"/>
    </location>
</feature>
<evidence type="ECO:0000256" key="1">
    <source>
        <dbReference type="ARBA" id="ARBA00004571"/>
    </source>
</evidence>
<evidence type="ECO:0000256" key="4">
    <source>
        <dbReference type="ARBA" id="ARBA00022692"/>
    </source>
</evidence>
<protein>
    <submittedName>
        <fullName evidence="9">TonB-dependent receptor</fullName>
    </submittedName>
</protein>
<proteinExistence type="predicted"/>
<dbReference type="GO" id="GO:0009279">
    <property type="term" value="C:cell outer membrane"/>
    <property type="evidence" value="ECO:0007669"/>
    <property type="project" value="UniProtKB-SubCell"/>
</dbReference>
<accession>A0A4R9K356</accession>